<dbReference type="InterPro" id="IPR017871">
    <property type="entry name" value="ABC_transporter-like_CS"/>
</dbReference>
<dbReference type="PANTHER" id="PTHR42788:SF13">
    <property type="entry name" value="ALIPHATIC SULFONATES IMPORT ATP-BINDING PROTEIN SSUB"/>
    <property type="match status" value="1"/>
</dbReference>
<dbReference type="InterPro" id="IPR003439">
    <property type="entry name" value="ABC_transporter-like_ATP-bd"/>
</dbReference>
<dbReference type="Pfam" id="PF00005">
    <property type="entry name" value="ABC_tran"/>
    <property type="match status" value="1"/>
</dbReference>
<evidence type="ECO:0000256" key="3">
    <source>
        <dbReference type="ARBA" id="ARBA00022840"/>
    </source>
</evidence>
<keyword evidence="1" id="KW-0813">Transport</keyword>
<dbReference type="InterPro" id="IPR027417">
    <property type="entry name" value="P-loop_NTPase"/>
</dbReference>
<evidence type="ECO:0000256" key="2">
    <source>
        <dbReference type="ARBA" id="ARBA00022741"/>
    </source>
</evidence>
<evidence type="ECO:0000256" key="4">
    <source>
        <dbReference type="SAM" id="MobiDB-lite"/>
    </source>
</evidence>
<keyword evidence="2" id="KW-0547">Nucleotide-binding</keyword>
<comment type="caution">
    <text evidence="6">The sequence shown here is derived from an EMBL/GenBank/DDBJ whole genome shotgun (WGS) entry which is preliminary data.</text>
</comment>
<proteinExistence type="predicted"/>
<evidence type="ECO:0000256" key="1">
    <source>
        <dbReference type="ARBA" id="ARBA00022448"/>
    </source>
</evidence>
<dbReference type="PROSITE" id="PS00211">
    <property type="entry name" value="ABC_TRANSPORTER_1"/>
    <property type="match status" value="1"/>
</dbReference>
<feature type="domain" description="ABC transporter" evidence="5">
    <location>
        <begin position="28"/>
        <end position="264"/>
    </location>
</feature>
<dbReference type="SMART" id="SM00382">
    <property type="entry name" value="AAA"/>
    <property type="match status" value="1"/>
</dbReference>
<dbReference type="PANTHER" id="PTHR42788">
    <property type="entry name" value="TAURINE IMPORT ATP-BINDING PROTEIN-RELATED"/>
    <property type="match status" value="1"/>
</dbReference>
<evidence type="ECO:0000313" key="7">
    <source>
        <dbReference type="Proteomes" id="UP001500449"/>
    </source>
</evidence>
<gene>
    <name evidence="6" type="ORF">GCM10009836_32830</name>
</gene>
<dbReference type="InterPro" id="IPR003593">
    <property type="entry name" value="AAA+_ATPase"/>
</dbReference>
<dbReference type="EMBL" id="BAAAQK010000009">
    <property type="protein sequence ID" value="GAA1850453.1"/>
    <property type="molecule type" value="Genomic_DNA"/>
</dbReference>
<dbReference type="GO" id="GO:0005524">
    <property type="term" value="F:ATP binding"/>
    <property type="evidence" value="ECO:0007669"/>
    <property type="project" value="UniProtKB-KW"/>
</dbReference>
<dbReference type="PROSITE" id="PS50893">
    <property type="entry name" value="ABC_TRANSPORTER_2"/>
    <property type="match status" value="1"/>
</dbReference>
<name>A0ABN2N466_9PSEU</name>
<sequence length="290" mass="32216">MTPNTRQLSAERPAPATPSGTPVEPPRLQLKGLQLTYRMPPVKGRIRTINAVRNVDLEVERGKFVCVVGPSGCGKTSLLRAIAGLLKPTGGEVLIDGHPVRPGSKDMAVVFQQDSLMPWRTVRGNVRFGLDVRRQKKAAVADNVQRCIDLVNLHGSESLYPHQLSGGMRQRVNLARALAMDPQVLLMDEPFAALDAQTREVMQSELLQVWQRDRKTVFFVTHQLDEAVFLADEVVVMGAKPGRILRRMTVPFERPRSLSVKRTPEFLAMVEEIWELIEDGVRTAAAGGEE</sequence>
<dbReference type="RefSeq" id="WP_344417456.1">
    <property type="nucleotide sequence ID" value="NZ_BAAAQK010000009.1"/>
</dbReference>
<protein>
    <submittedName>
        <fullName evidence="6">ABC transporter ATP-binding protein</fullName>
    </submittedName>
</protein>
<keyword evidence="3 6" id="KW-0067">ATP-binding</keyword>
<dbReference type="InterPro" id="IPR050166">
    <property type="entry name" value="ABC_transporter_ATP-bind"/>
</dbReference>
<reference evidence="6 7" key="1">
    <citation type="journal article" date="2019" name="Int. J. Syst. Evol. Microbiol.">
        <title>The Global Catalogue of Microorganisms (GCM) 10K type strain sequencing project: providing services to taxonomists for standard genome sequencing and annotation.</title>
        <authorList>
            <consortium name="The Broad Institute Genomics Platform"/>
            <consortium name="The Broad Institute Genome Sequencing Center for Infectious Disease"/>
            <person name="Wu L."/>
            <person name="Ma J."/>
        </authorList>
    </citation>
    <scope>NUCLEOTIDE SEQUENCE [LARGE SCALE GENOMIC DNA]</scope>
    <source>
        <strain evidence="6 7">JCM 16009</strain>
    </source>
</reference>
<dbReference type="SUPFAM" id="SSF52540">
    <property type="entry name" value="P-loop containing nucleoside triphosphate hydrolases"/>
    <property type="match status" value="1"/>
</dbReference>
<dbReference type="Gene3D" id="3.40.50.300">
    <property type="entry name" value="P-loop containing nucleotide triphosphate hydrolases"/>
    <property type="match status" value="1"/>
</dbReference>
<dbReference type="CDD" id="cd03293">
    <property type="entry name" value="ABC_NrtD_SsuB_transporters"/>
    <property type="match status" value="1"/>
</dbReference>
<keyword evidence="7" id="KW-1185">Reference proteome</keyword>
<evidence type="ECO:0000259" key="5">
    <source>
        <dbReference type="PROSITE" id="PS50893"/>
    </source>
</evidence>
<accession>A0ABN2N466</accession>
<organism evidence="6 7">
    <name type="scientific">Pseudonocardia ailaonensis</name>
    <dbReference type="NCBI Taxonomy" id="367279"/>
    <lineage>
        <taxon>Bacteria</taxon>
        <taxon>Bacillati</taxon>
        <taxon>Actinomycetota</taxon>
        <taxon>Actinomycetes</taxon>
        <taxon>Pseudonocardiales</taxon>
        <taxon>Pseudonocardiaceae</taxon>
        <taxon>Pseudonocardia</taxon>
    </lineage>
</organism>
<feature type="region of interest" description="Disordered" evidence="4">
    <location>
        <begin position="1"/>
        <end position="27"/>
    </location>
</feature>
<dbReference type="Proteomes" id="UP001500449">
    <property type="component" value="Unassembled WGS sequence"/>
</dbReference>
<evidence type="ECO:0000313" key="6">
    <source>
        <dbReference type="EMBL" id="GAA1850453.1"/>
    </source>
</evidence>